<gene>
    <name evidence="2" type="ORF">B7463_g3670</name>
</gene>
<evidence type="ECO:0000313" key="2">
    <source>
        <dbReference type="EMBL" id="RFU32653.1"/>
    </source>
</evidence>
<feature type="compositionally biased region" description="Polar residues" evidence="1">
    <location>
        <begin position="366"/>
        <end position="376"/>
    </location>
</feature>
<protein>
    <submittedName>
        <fullName evidence="2">Uncharacterized protein</fullName>
    </submittedName>
</protein>
<dbReference type="EMBL" id="NCSJ02000050">
    <property type="protein sequence ID" value="RFU32653.1"/>
    <property type="molecule type" value="Genomic_DNA"/>
</dbReference>
<reference evidence="2 3" key="1">
    <citation type="submission" date="2018-05" db="EMBL/GenBank/DDBJ databases">
        <title>Draft genome sequence of Scytalidium lignicola DSM 105466, a ubiquitous saprotrophic fungus.</title>
        <authorList>
            <person name="Buettner E."/>
            <person name="Gebauer A.M."/>
            <person name="Hofrichter M."/>
            <person name="Liers C."/>
            <person name="Kellner H."/>
        </authorList>
    </citation>
    <scope>NUCLEOTIDE SEQUENCE [LARGE SCALE GENOMIC DNA]</scope>
    <source>
        <strain evidence="2 3">DSM 105466</strain>
    </source>
</reference>
<dbReference type="OMA" id="RRGPKNV"/>
<feature type="region of interest" description="Disordered" evidence="1">
    <location>
        <begin position="23"/>
        <end position="78"/>
    </location>
</feature>
<evidence type="ECO:0000313" key="3">
    <source>
        <dbReference type="Proteomes" id="UP000258309"/>
    </source>
</evidence>
<accession>A0A3E2HHM4</accession>
<organism evidence="2 3">
    <name type="scientific">Scytalidium lignicola</name>
    <name type="common">Hyphomycete</name>
    <dbReference type="NCBI Taxonomy" id="5539"/>
    <lineage>
        <taxon>Eukaryota</taxon>
        <taxon>Fungi</taxon>
        <taxon>Dikarya</taxon>
        <taxon>Ascomycota</taxon>
        <taxon>Pezizomycotina</taxon>
        <taxon>Leotiomycetes</taxon>
        <taxon>Leotiomycetes incertae sedis</taxon>
        <taxon>Scytalidium</taxon>
    </lineage>
</organism>
<dbReference type="InterPro" id="IPR018562">
    <property type="entry name" value="ARS-binding_2"/>
</dbReference>
<dbReference type="Proteomes" id="UP000258309">
    <property type="component" value="Unassembled WGS sequence"/>
</dbReference>
<dbReference type="PANTHER" id="PTHR42048:SF1">
    <property type="entry name" value="ARS-BINDING PROTEIN 2"/>
    <property type="match status" value="1"/>
</dbReference>
<keyword evidence="3" id="KW-1185">Reference proteome</keyword>
<feature type="compositionally biased region" description="Polar residues" evidence="1">
    <location>
        <begin position="27"/>
        <end position="78"/>
    </location>
</feature>
<evidence type="ECO:0000256" key="1">
    <source>
        <dbReference type="SAM" id="MobiDB-lite"/>
    </source>
</evidence>
<dbReference type="PANTHER" id="PTHR42048">
    <property type="entry name" value="ARS-BINDING PROTEIN 2"/>
    <property type="match status" value="1"/>
</dbReference>
<dbReference type="Pfam" id="PF09441">
    <property type="entry name" value="Abp2"/>
    <property type="match status" value="1"/>
</dbReference>
<feature type="compositionally biased region" description="Polar residues" evidence="1">
    <location>
        <begin position="324"/>
        <end position="335"/>
    </location>
</feature>
<feature type="region of interest" description="Disordered" evidence="1">
    <location>
        <begin position="230"/>
        <end position="259"/>
    </location>
</feature>
<feature type="compositionally biased region" description="Polar residues" evidence="1">
    <location>
        <begin position="343"/>
        <end position="352"/>
    </location>
</feature>
<feature type="non-terminal residue" evidence="2">
    <location>
        <position position="700"/>
    </location>
</feature>
<feature type="non-terminal residue" evidence="2">
    <location>
        <position position="1"/>
    </location>
</feature>
<sequence>MPPVLVGFRDGVIPEATKRLLEKKYPPTNQAHESIQSPAQKDISSVGHQSSPGTMTPSSRPDEGLQTQRRTLPSRNVTNETIDDTYVNFIFYCNPTIPMDTDTSELRKTFRSPPRSDGKLFSTFTLFELIRKLELKEIKTWAQLAIDLGVEPPAYDKGQSAQKVQQYAVRLKRWMHAMHVDAFFEFLLNKPHVYWAQVPSIHEPLSEFGRDGVVPEEDLALRALLPEIRPKRGRRKADDRDDADDGRSPAQRARLNSPTLSEDFMIARASLMPENGTPATATSDFRQSFDERSIPWSAAEARGPLVTPWRWGPGESLHTPATAYPQSAITPTTRNPLWPDPNEPQSAITPNKSRSRRRHGPAVSSAWPSNGSTSTGKLRGRPPSNRSVTDGPFSTFPANPISKEIPSGYFQNGNTPAATPTVDKPDIPQFFPIPPQLQPSKPPIPGKPSRLQLQVPQRQGGTVRLATPPLPQPVPQAPQVLLNGESTSGLENDMTISSQEVTSMMDYFVPPSHDSNNSSFVNVTFREMEDTDDTNIAALEGHLICEILGADWYDVNGMSVERCSIDEANKICKQVIRNLQDGSSSRETFLINLSALAGGPLNTRLRITRLKEHNARTDYECYWKMKFGAIEGNFTVRAGVFNDPRLETREEDPEGDEGIQWKQRYLDLQQKIRARDEIVAQFKRGVLNALFNATAANCME</sequence>
<comment type="caution">
    <text evidence="2">The sequence shown here is derived from an EMBL/GenBank/DDBJ whole genome shotgun (WGS) entry which is preliminary data.</text>
</comment>
<name>A0A3E2HHM4_SCYLI</name>
<dbReference type="STRING" id="5539.A0A3E2HHM4"/>
<feature type="region of interest" description="Disordered" evidence="1">
    <location>
        <begin position="310"/>
        <end position="419"/>
    </location>
</feature>
<dbReference type="GO" id="GO:0003688">
    <property type="term" value="F:DNA replication origin binding"/>
    <property type="evidence" value="ECO:0007669"/>
    <property type="project" value="TreeGrafter"/>
</dbReference>
<dbReference type="AlphaFoldDB" id="A0A3E2HHM4"/>
<dbReference type="OrthoDB" id="2104370at2759"/>
<proteinExistence type="predicted"/>
<feature type="compositionally biased region" description="Polar residues" evidence="1">
    <location>
        <begin position="409"/>
        <end position="418"/>
    </location>
</feature>